<keyword evidence="2" id="KW-0732">Signal</keyword>
<feature type="compositionally biased region" description="Polar residues" evidence="1">
    <location>
        <begin position="465"/>
        <end position="475"/>
    </location>
</feature>
<evidence type="ECO:0000313" key="5">
    <source>
        <dbReference type="Proteomes" id="UP000002320"/>
    </source>
</evidence>
<proteinExistence type="predicted"/>
<feature type="compositionally biased region" description="Pro residues" evidence="1">
    <location>
        <begin position="611"/>
        <end position="629"/>
    </location>
</feature>
<dbReference type="InParanoid" id="B0X4X0"/>
<feature type="region of interest" description="Disordered" evidence="1">
    <location>
        <begin position="411"/>
        <end position="437"/>
    </location>
</feature>
<accession>B0X4X0</accession>
<gene>
    <name evidence="4" type="primary">6047659</name>
    <name evidence="3" type="ORF">CpipJ_CPIJ014136</name>
</gene>
<dbReference type="OrthoDB" id="7737401at2759"/>
<feature type="signal peptide" evidence="2">
    <location>
        <begin position="1"/>
        <end position="21"/>
    </location>
</feature>
<sequence length="662" mass="69938">MTLKDLIFLVALLATPALFEAAPAKQGGAERRRAFYRRSTTTAAPPSPVPAATHEDTASAETKFGDGNGEGLYTVGDSFTIGGGGGGGGGSLSSSSSSAGDSVGKGSAFKPVTSGGDKLTSFSEYNFGGTKLSDPGDSDEDYGLGGLKNHKPLTSSNNNFKNSGSFDFLNNDFSKTSLDLSTRPKSSITSKFSISHPTPSKSTGITGKLDHLDDSTEYDVYSSLKSSSSYRSPLQGYGTSQFSAFPGSSSSLNFDGKVKKLSPYTSFDDSGLTSGSLTTGSLTKYKKNKLSLDDDTFGGGVGSAFGGFGNSFGVGKLEDFLGGGGAGIGKKNPFRFGAGEPPLVNSALSTLKHFGHGILGKPEKASSLFDDSGESGTGFGASKFKPSSNFGKQGSFSNSFNLDDSNESYEPAYKPKLTKPHHSSFSSSSSSSSSFGSSKPLLKPSITEFDSDFDVKNIKLPGAHSITNSNSNSNKFRQHSTKTNPHKSKHGPSNIDNPNPLEFRPNFKLQDVPNLYPDEHHHLGAGIAAKGQIENFLNSEGVFKPEPFRTTHFLDGPPPKKNPYGQFAKPSEDSDNLEKEALKAQIEFLKAQAAKRSPAEVRQRPHGGVPLGPPPKPIPGHGPIRGPPRPVRRIPALGVKSAHPLPRIPHFNDRPFSVSFKL</sequence>
<dbReference type="EMBL" id="DS232357">
    <property type="protein sequence ID" value="EDS40585.1"/>
    <property type="molecule type" value="Genomic_DNA"/>
</dbReference>
<feature type="compositionally biased region" description="Basic residues" evidence="1">
    <location>
        <begin position="476"/>
        <end position="490"/>
    </location>
</feature>
<feature type="compositionally biased region" description="Polar residues" evidence="1">
    <location>
        <begin position="188"/>
        <end position="205"/>
    </location>
</feature>
<dbReference type="EnsemblMetazoa" id="CPIJ014136-RA">
    <property type="protein sequence ID" value="CPIJ014136-PA"/>
    <property type="gene ID" value="CPIJ014136"/>
</dbReference>
<reference evidence="4" key="2">
    <citation type="submission" date="2021-02" db="UniProtKB">
        <authorList>
            <consortium name="EnsemblMetazoa"/>
        </authorList>
    </citation>
    <scope>IDENTIFICATION</scope>
    <source>
        <strain evidence="4">JHB</strain>
    </source>
</reference>
<reference evidence="3" key="1">
    <citation type="submission" date="2007-03" db="EMBL/GenBank/DDBJ databases">
        <title>Annotation of Culex pipiens quinquefasciatus.</title>
        <authorList>
            <consortium name="The Broad Institute Genome Sequencing Platform"/>
            <person name="Atkinson P.W."/>
            <person name="Hemingway J."/>
            <person name="Christensen B.M."/>
            <person name="Higgs S."/>
            <person name="Kodira C."/>
            <person name="Hannick L."/>
            <person name="Megy K."/>
            <person name="O'Leary S."/>
            <person name="Pearson M."/>
            <person name="Haas B.J."/>
            <person name="Mauceli E."/>
            <person name="Wortman J.R."/>
            <person name="Lee N.H."/>
            <person name="Guigo R."/>
            <person name="Stanke M."/>
            <person name="Alvarado L."/>
            <person name="Amedeo P."/>
            <person name="Antoine C.H."/>
            <person name="Arensburger P."/>
            <person name="Bidwell S.L."/>
            <person name="Crawford M."/>
            <person name="Camaro F."/>
            <person name="Devon K."/>
            <person name="Engels R."/>
            <person name="Hammond M."/>
            <person name="Howarth C."/>
            <person name="Koehrsen M."/>
            <person name="Lawson D."/>
            <person name="Montgomery P."/>
            <person name="Nene V."/>
            <person name="Nusbaum C."/>
            <person name="Puiu D."/>
            <person name="Romero-Severson J."/>
            <person name="Severson D.W."/>
            <person name="Shumway M."/>
            <person name="Sisk P."/>
            <person name="Stolte C."/>
            <person name="Zeng Q."/>
            <person name="Eisenstadt E."/>
            <person name="Fraser-Liggett C."/>
            <person name="Strausberg R."/>
            <person name="Galagan J."/>
            <person name="Birren B."/>
            <person name="Collins F.H."/>
        </authorList>
    </citation>
    <scope>NUCLEOTIDE SEQUENCE [LARGE SCALE GENOMIC DNA]</scope>
    <source>
        <strain evidence="3">JHB</strain>
    </source>
</reference>
<dbReference type="AlphaFoldDB" id="B0X4X0"/>
<evidence type="ECO:0000313" key="4">
    <source>
        <dbReference type="EnsemblMetazoa" id="CPIJ014136-PA"/>
    </source>
</evidence>
<feature type="region of interest" description="Disordered" evidence="1">
    <location>
        <begin position="188"/>
        <end position="209"/>
    </location>
</feature>
<feature type="region of interest" description="Disordered" evidence="1">
    <location>
        <begin position="463"/>
        <end position="500"/>
    </location>
</feature>
<name>B0X4X0_CULQU</name>
<evidence type="ECO:0000256" key="1">
    <source>
        <dbReference type="SAM" id="MobiDB-lite"/>
    </source>
</evidence>
<dbReference type="VEuPathDB" id="VectorBase:CQUJHB013595"/>
<evidence type="ECO:0000256" key="2">
    <source>
        <dbReference type="SAM" id="SignalP"/>
    </source>
</evidence>
<feature type="chain" id="PRO_5014567182" evidence="2">
    <location>
        <begin position="22"/>
        <end position="662"/>
    </location>
</feature>
<feature type="region of interest" description="Disordered" evidence="1">
    <location>
        <begin position="23"/>
        <end position="71"/>
    </location>
</feature>
<dbReference type="HOGENOM" id="CLU_414613_0_0_1"/>
<dbReference type="OMA" id="PHYHQFL"/>
<dbReference type="VEuPathDB" id="VectorBase:CPIJ014136"/>
<keyword evidence="5" id="KW-1185">Reference proteome</keyword>
<feature type="compositionally biased region" description="Low complexity" evidence="1">
    <location>
        <begin position="423"/>
        <end position="437"/>
    </location>
</feature>
<evidence type="ECO:0000313" key="3">
    <source>
        <dbReference type="EMBL" id="EDS40585.1"/>
    </source>
</evidence>
<feature type="compositionally biased region" description="Low complexity" evidence="1">
    <location>
        <begin position="92"/>
        <end position="107"/>
    </location>
</feature>
<dbReference type="Proteomes" id="UP000002320">
    <property type="component" value="Unassembled WGS sequence"/>
</dbReference>
<organism>
    <name type="scientific">Culex quinquefasciatus</name>
    <name type="common">Southern house mosquito</name>
    <name type="synonym">Culex pungens</name>
    <dbReference type="NCBI Taxonomy" id="7176"/>
    <lineage>
        <taxon>Eukaryota</taxon>
        <taxon>Metazoa</taxon>
        <taxon>Ecdysozoa</taxon>
        <taxon>Arthropoda</taxon>
        <taxon>Hexapoda</taxon>
        <taxon>Insecta</taxon>
        <taxon>Pterygota</taxon>
        <taxon>Neoptera</taxon>
        <taxon>Endopterygota</taxon>
        <taxon>Diptera</taxon>
        <taxon>Nematocera</taxon>
        <taxon>Culicoidea</taxon>
        <taxon>Culicidae</taxon>
        <taxon>Culicinae</taxon>
        <taxon>Culicini</taxon>
        <taxon>Culex</taxon>
        <taxon>Culex</taxon>
    </lineage>
</organism>
<feature type="region of interest" description="Disordered" evidence="1">
    <location>
        <begin position="86"/>
        <end position="115"/>
    </location>
</feature>
<dbReference type="KEGG" id="cqu:CpipJ_CPIJ014136"/>
<protein>
    <submittedName>
        <fullName evidence="3 4">Uncharacterized protein</fullName>
    </submittedName>
</protein>
<feature type="region of interest" description="Disordered" evidence="1">
    <location>
        <begin position="592"/>
        <end position="633"/>
    </location>
</feature>